<dbReference type="GO" id="GO:0071897">
    <property type="term" value="P:DNA biosynthetic process"/>
    <property type="evidence" value="ECO:0007669"/>
    <property type="project" value="UniProtKB-ARBA"/>
</dbReference>
<protein>
    <recommendedName>
        <fullName evidence="1">Reverse transcriptase domain-containing protein</fullName>
    </recommendedName>
</protein>
<dbReference type="InterPro" id="IPR000477">
    <property type="entry name" value="RT_dom"/>
</dbReference>
<dbReference type="SUPFAM" id="SSF56672">
    <property type="entry name" value="DNA/RNA polymerases"/>
    <property type="match status" value="1"/>
</dbReference>
<reference evidence="2 3" key="1">
    <citation type="submission" date="2024-05" db="EMBL/GenBank/DDBJ databases">
        <authorList>
            <person name="Wallberg A."/>
        </authorList>
    </citation>
    <scope>NUCLEOTIDE SEQUENCE [LARGE SCALE GENOMIC DNA]</scope>
</reference>
<comment type="caution">
    <text evidence="2">The sequence shown here is derived from an EMBL/GenBank/DDBJ whole genome shotgun (WGS) entry which is preliminary data.</text>
</comment>
<dbReference type="Proteomes" id="UP001497623">
    <property type="component" value="Unassembled WGS sequence"/>
</dbReference>
<accession>A0AAV2PTU0</accession>
<organism evidence="2 3">
    <name type="scientific">Meganyctiphanes norvegica</name>
    <name type="common">Northern krill</name>
    <name type="synonym">Thysanopoda norvegica</name>
    <dbReference type="NCBI Taxonomy" id="48144"/>
    <lineage>
        <taxon>Eukaryota</taxon>
        <taxon>Metazoa</taxon>
        <taxon>Ecdysozoa</taxon>
        <taxon>Arthropoda</taxon>
        <taxon>Crustacea</taxon>
        <taxon>Multicrustacea</taxon>
        <taxon>Malacostraca</taxon>
        <taxon>Eumalacostraca</taxon>
        <taxon>Eucarida</taxon>
        <taxon>Euphausiacea</taxon>
        <taxon>Euphausiidae</taxon>
        <taxon>Meganyctiphanes</taxon>
    </lineage>
</organism>
<dbReference type="Pfam" id="PF00078">
    <property type="entry name" value="RVT_1"/>
    <property type="match status" value="1"/>
</dbReference>
<sequence>MDTVLSDHVIIECLTTFSILNGNRNGELSESGKESEVGFDSLNFFSEDTDWVGLENELKHHNWKLEFRSCSAELMLEKFVEVCKSISIKYVPVRKKKKISQNKSLIPRDRKNLLRKRRRITAQLKKTSSDTRRKKLKSESVNVEKELIKSYQQSQKDCENKAVNAIKRNSKYFFSYPKKFSTAKIGIGPFIDATENLVTSSIEMAEMLAEQYSSVYSTPGEPLPKANELFSDDHTGNKWLHNITFDEEDIVEAIDQISSSAAAGPDRFPAILLKMCKLSLSKPLFIIWRSSLDCGEIPQRLKTATVVPIHKGGSCGTPENYRPVALTSHLIKLFERVMKKYIIAYLEENNLFNPGQHGFRQGRSCLSQLIAHFDNISRLLEDGKNVDVLYLDFAKAFDKVDFLATLRKLHQMGISGKVGKWIYSFLTNRTQSVIVNGLTSTCAEVKSGVPQGSVIGPLLFLVLISDIDQKVATTFLSSFADDTRVTKGISTEEDVEALQCDLQAIYDWAEENRMVFNNHKFECLRYGKTMNSKNPQAINLHLVI</sequence>
<feature type="domain" description="Reverse transcriptase" evidence="1">
    <location>
        <begin position="290"/>
        <end position="544"/>
    </location>
</feature>
<dbReference type="InterPro" id="IPR043502">
    <property type="entry name" value="DNA/RNA_pol_sf"/>
</dbReference>
<dbReference type="EMBL" id="CAXKWB010001120">
    <property type="protein sequence ID" value="CAL4063364.1"/>
    <property type="molecule type" value="Genomic_DNA"/>
</dbReference>
<evidence type="ECO:0000259" key="1">
    <source>
        <dbReference type="PROSITE" id="PS50878"/>
    </source>
</evidence>
<evidence type="ECO:0000313" key="2">
    <source>
        <dbReference type="EMBL" id="CAL4063364.1"/>
    </source>
</evidence>
<gene>
    <name evidence="2" type="ORF">MNOR_LOCUS3319</name>
</gene>
<keyword evidence="3" id="KW-1185">Reference proteome</keyword>
<dbReference type="CDD" id="cd01650">
    <property type="entry name" value="RT_nLTR_like"/>
    <property type="match status" value="1"/>
</dbReference>
<dbReference type="PROSITE" id="PS50878">
    <property type="entry name" value="RT_POL"/>
    <property type="match status" value="1"/>
</dbReference>
<evidence type="ECO:0000313" key="3">
    <source>
        <dbReference type="Proteomes" id="UP001497623"/>
    </source>
</evidence>
<dbReference type="PANTHER" id="PTHR33332">
    <property type="entry name" value="REVERSE TRANSCRIPTASE DOMAIN-CONTAINING PROTEIN"/>
    <property type="match status" value="1"/>
</dbReference>
<name>A0AAV2PTU0_MEGNR</name>
<dbReference type="AlphaFoldDB" id="A0AAV2PTU0"/>
<proteinExistence type="predicted"/>